<keyword evidence="2" id="KW-1185">Reference proteome</keyword>
<accession>A0A9D3W440</accession>
<dbReference type="Proteomes" id="UP000828251">
    <property type="component" value="Unassembled WGS sequence"/>
</dbReference>
<comment type="caution">
    <text evidence="1">The sequence shown here is derived from an EMBL/GenBank/DDBJ whole genome shotgun (WGS) entry which is preliminary data.</text>
</comment>
<dbReference type="AlphaFoldDB" id="A0A9D3W440"/>
<dbReference type="EMBL" id="JAIQCV010000004">
    <property type="protein sequence ID" value="KAH1107993.1"/>
    <property type="molecule type" value="Genomic_DNA"/>
</dbReference>
<reference evidence="1 2" key="1">
    <citation type="journal article" date="2021" name="Plant Biotechnol. J.">
        <title>Multi-omics assisted identification of the key and species-specific regulatory components of drought-tolerant mechanisms in Gossypium stocksii.</title>
        <authorList>
            <person name="Yu D."/>
            <person name="Ke L."/>
            <person name="Zhang D."/>
            <person name="Wu Y."/>
            <person name="Sun Y."/>
            <person name="Mei J."/>
            <person name="Sun J."/>
            <person name="Sun Y."/>
        </authorList>
    </citation>
    <scope>NUCLEOTIDE SEQUENCE [LARGE SCALE GENOMIC DNA]</scope>
    <source>
        <strain evidence="2">cv. E1</strain>
        <tissue evidence="1">Leaf</tissue>
    </source>
</reference>
<protein>
    <submittedName>
        <fullName evidence="1">Uncharacterized protein</fullName>
    </submittedName>
</protein>
<evidence type="ECO:0000313" key="2">
    <source>
        <dbReference type="Proteomes" id="UP000828251"/>
    </source>
</evidence>
<proteinExistence type="predicted"/>
<evidence type="ECO:0000313" key="1">
    <source>
        <dbReference type="EMBL" id="KAH1107993.1"/>
    </source>
</evidence>
<organism evidence="1 2">
    <name type="scientific">Gossypium stocksii</name>
    <dbReference type="NCBI Taxonomy" id="47602"/>
    <lineage>
        <taxon>Eukaryota</taxon>
        <taxon>Viridiplantae</taxon>
        <taxon>Streptophyta</taxon>
        <taxon>Embryophyta</taxon>
        <taxon>Tracheophyta</taxon>
        <taxon>Spermatophyta</taxon>
        <taxon>Magnoliopsida</taxon>
        <taxon>eudicotyledons</taxon>
        <taxon>Gunneridae</taxon>
        <taxon>Pentapetalae</taxon>
        <taxon>rosids</taxon>
        <taxon>malvids</taxon>
        <taxon>Malvales</taxon>
        <taxon>Malvaceae</taxon>
        <taxon>Malvoideae</taxon>
        <taxon>Gossypium</taxon>
    </lineage>
</organism>
<name>A0A9D3W440_9ROSI</name>
<gene>
    <name evidence="1" type="ORF">J1N35_011761</name>
</gene>
<sequence>MEEVGPNSRNGLIPKRSMDTGIVSILKTNSNSLSKGGPKHSGQGVTVDLQTCNMLEQNDPNPMVQCIPTVVGNTSKGKEVVVLNTPAEGVHHSVDQESVPLKQNTPVLQEQIGVSVEVGSLDSNKHSGVVFPDSANQKFDKKGHYLKSTVNSTRMNPSGMGKGLKKKGRGITKKYSRILQGNMARFKSSDPHQVLLKESMVEVAEKLSGLGGDDLAAEVIPIFGQFQRDAETPEQQ</sequence>